<keyword evidence="1" id="KW-0472">Membrane</keyword>
<comment type="caution">
    <text evidence="3">The sequence shown here is derived from an EMBL/GenBank/DDBJ whole genome shotgun (WGS) entry which is preliminary data.</text>
</comment>
<feature type="transmembrane region" description="Helical" evidence="1">
    <location>
        <begin position="111"/>
        <end position="128"/>
    </location>
</feature>
<keyword evidence="1" id="KW-0812">Transmembrane</keyword>
<keyword evidence="2" id="KW-0732">Signal</keyword>
<feature type="chain" id="PRO_5043923161" description="G-protein coupled receptors family 1 profile domain-containing protein" evidence="2">
    <location>
        <begin position="22"/>
        <end position="156"/>
    </location>
</feature>
<evidence type="ECO:0000313" key="3">
    <source>
        <dbReference type="EMBL" id="KAK7910076.1"/>
    </source>
</evidence>
<name>A0AAW0P599_9GOBI</name>
<protein>
    <recommendedName>
        <fullName evidence="5">G-protein coupled receptors family 1 profile domain-containing protein</fullName>
    </recommendedName>
</protein>
<keyword evidence="1" id="KW-1133">Transmembrane helix</keyword>
<evidence type="ECO:0008006" key="5">
    <source>
        <dbReference type="Google" id="ProtNLM"/>
    </source>
</evidence>
<feature type="signal peptide" evidence="2">
    <location>
        <begin position="1"/>
        <end position="21"/>
    </location>
</feature>
<gene>
    <name evidence="3" type="ORF">WMY93_014760</name>
</gene>
<dbReference type="AlphaFoldDB" id="A0AAW0P599"/>
<evidence type="ECO:0000256" key="2">
    <source>
        <dbReference type="SAM" id="SignalP"/>
    </source>
</evidence>
<accession>A0AAW0P599</accession>
<keyword evidence="4" id="KW-1185">Reference proteome</keyword>
<dbReference type="EMBL" id="JBBPFD010000010">
    <property type="protein sequence ID" value="KAK7910076.1"/>
    <property type="molecule type" value="Genomic_DNA"/>
</dbReference>
<feature type="transmembrane region" description="Helical" evidence="1">
    <location>
        <begin position="71"/>
        <end position="91"/>
    </location>
</feature>
<organism evidence="3 4">
    <name type="scientific">Mugilogobius chulae</name>
    <name type="common">yellowstripe goby</name>
    <dbReference type="NCBI Taxonomy" id="88201"/>
    <lineage>
        <taxon>Eukaryota</taxon>
        <taxon>Metazoa</taxon>
        <taxon>Chordata</taxon>
        <taxon>Craniata</taxon>
        <taxon>Vertebrata</taxon>
        <taxon>Euteleostomi</taxon>
        <taxon>Actinopterygii</taxon>
        <taxon>Neopterygii</taxon>
        <taxon>Teleostei</taxon>
        <taxon>Neoteleostei</taxon>
        <taxon>Acanthomorphata</taxon>
        <taxon>Gobiaria</taxon>
        <taxon>Gobiiformes</taxon>
        <taxon>Gobioidei</taxon>
        <taxon>Gobiidae</taxon>
        <taxon>Gobionellinae</taxon>
        <taxon>Mugilogobius</taxon>
    </lineage>
</organism>
<sequence length="156" mass="16327">MVMIEMLTTFGAVLFLYGLRAQEEEVALAGCAILTIGLSGQTFFHSLTCVERYLAVVHPITYLRLKKRGGVTIRNIGIGGACVSALCALIRPGPGEGGTSRKKLDHSKRSAITTLTAILGILLISLVLSPQQSGSAAAVSASSPKTTNLLLNSGEN</sequence>
<dbReference type="Proteomes" id="UP001460270">
    <property type="component" value="Unassembled WGS sequence"/>
</dbReference>
<reference evidence="4" key="1">
    <citation type="submission" date="2024-04" db="EMBL/GenBank/DDBJ databases">
        <title>Salinicola lusitanus LLJ914,a marine bacterium isolated from the Okinawa Trough.</title>
        <authorList>
            <person name="Li J."/>
        </authorList>
    </citation>
    <scope>NUCLEOTIDE SEQUENCE [LARGE SCALE GENOMIC DNA]</scope>
</reference>
<evidence type="ECO:0000256" key="1">
    <source>
        <dbReference type="SAM" id="Phobius"/>
    </source>
</evidence>
<evidence type="ECO:0000313" key="4">
    <source>
        <dbReference type="Proteomes" id="UP001460270"/>
    </source>
</evidence>
<proteinExistence type="predicted"/>